<keyword evidence="3" id="KW-1185">Reference proteome</keyword>
<organism evidence="4">
    <name type="scientific">Soboliphyme baturini</name>
    <dbReference type="NCBI Taxonomy" id="241478"/>
    <lineage>
        <taxon>Eukaryota</taxon>
        <taxon>Metazoa</taxon>
        <taxon>Ecdysozoa</taxon>
        <taxon>Nematoda</taxon>
        <taxon>Enoplea</taxon>
        <taxon>Dorylaimia</taxon>
        <taxon>Dioctophymatida</taxon>
        <taxon>Dioctophymatoidea</taxon>
        <taxon>Soboliphymatidae</taxon>
        <taxon>Soboliphyme</taxon>
    </lineage>
</organism>
<evidence type="ECO:0000259" key="1">
    <source>
        <dbReference type="Pfam" id="PF01182"/>
    </source>
</evidence>
<feature type="domain" description="Glucosamine/galactosamine-6-phosphate isomerase" evidence="1">
    <location>
        <begin position="2"/>
        <end position="123"/>
    </location>
</feature>
<dbReference type="Gene3D" id="3.40.50.1360">
    <property type="match status" value="1"/>
</dbReference>
<dbReference type="EMBL" id="UZAM01016128">
    <property type="protein sequence ID" value="VDP41910.1"/>
    <property type="molecule type" value="Genomic_DNA"/>
</dbReference>
<evidence type="ECO:0000313" key="3">
    <source>
        <dbReference type="Proteomes" id="UP000270296"/>
    </source>
</evidence>
<accession>A0A183J713</accession>
<reference evidence="4" key="1">
    <citation type="submission" date="2016-06" db="UniProtKB">
        <authorList>
            <consortium name="WormBaseParasite"/>
        </authorList>
    </citation>
    <scope>IDENTIFICATION</scope>
</reference>
<proteinExistence type="predicted"/>
<sequence length="125" mass="13821">MYISGGSLVDLMVDALPKANLPYDRVRMFLCDERVVPYSDELSNCGQYFRKVIPKVEGLTVQHFATIDPSLPIESCAAAYEKTLVDTFGGSDRNPMSLKFNLLLLGIGCDGHTCSLFPRSEALRV</sequence>
<evidence type="ECO:0000313" key="2">
    <source>
        <dbReference type="EMBL" id="VDP41910.1"/>
    </source>
</evidence>
<dbReference type="WBParaSite" id="SBAD_0001205101-mRNA-1">
    <property type="protein sequence ID" value="SBAD_0001205101-mRNA-1"/>
    <property type="gene ID" value="SBAD_0001205101"/>
</dbReference>
<dbReference type="SUPFAM" id="SSF100950">
    <property type="entry name" value="NagB/RpiA/CoA transferase-like"/>
    <property type="match status" value="1"/>
</dbReference>
<dbReference type="InterPro" id="IPR037171">
    <property type="entry name" value="NagB/RpiA_transferase-like"/>
</dbReference>
<gene>
    <name evidence="2" type="ORF">SBAD_LOCUS11661</name>
</gene>
<dbReference type="InterPro" id="IPR039104">
    <property type="entry name" value="6PGL"/>
</dbReference>
<dbReference type="Proteomes" id="UP000270296">
    <property type="component" value="Unassembled WGS sequence"/>
</dbReference>
<reference evidence="2 3" key="2">
    <citation type="submission" date="2018-11" db="EMBL/GenBank/DDBJ databases">
        <authorList>
            <consortium name="Pathogen Informatics"/>
        </authorList>
    </citation>
    <scope>NUCLEOTIDE SEQUENCE [LARGE SCALE GENOMIC DNA]</scope>
</reference>
<dbReference type="Pfam" id="PF01182">
    <property type="entry name" value="Glucosamine_iso"/>
    <property type="match status" value="1"/>
</dbReference>
<dbReference type="PANTHER" id="PTHR11054">
    <property type="entry name" value="6-PHOSPHOGLUCONOLACTONASE"/>
    <property type="match status" value="1"/>
</dbReference>
<evidence type="ECO:0000313" key="4">
    <source>
        <dbReference type="WBParaSite" id="SBAD_0001205101-mRNA-1"/>
    </source>
</evidence>
<dbReference type="GO" id="GO:0005975">
    <property type="term" value="P:carbohydrate metabolic process"/>
    <property type="evidence" value="ECO:0007669"/>
    <property type="project" value="InterPro"/>
</dbReference>
<dbReference type="PANTHER" id="PTHR11054:SF0">
    <property type="entry name" value="6-PHOSPHOGLUCONOLACTONASE"/>
    <property type="match status" value="1"/>
</dbReference>
<name>A0A183J713_9BILA</name>
<protein>
    <submittedName>
        <fullName evidence="4">Glucosamine_iso domain-containing protein</fullName>
    </submittedName>
</protein>
<dbReference type="AlphaFoldDB" id="A0A183J713"/>
<dbReference type="OrthoDB" id="432544at2759"/>
<dbReference type="InterPro" id="IPR006148">
    <property type="entry name" value="Glc/Gal-6P_isomerase"/>
</dbReference>